<reference evidence="2 3" key="1">
    <citation type="submission" date="2024-01" db="EMBL/GenBank/DDBJ databases">
        <title>A telomere-to-telomere, gap-free genome of sweet tea (Lithocarpus litseifolius).</title>
        <authorList>
            <person name="Zhou J."/>
        </authorList>
    </citation>
    <scope>NUCLEOTIDE SEQUENCE [LARGE SCALE GENOMIC DNA]</scope>
    <source>
        <strain evidence="2">Zhou-2022a</strain>
        <tissue evidence="2">Leaf</tissue>
    </source>
</reference>
<comment type="caution">
    <text evidence="2">The sequence shown here is derived from an EMBL/GenBank/DDBJ whole genome shotgun (WGS) entry which is preliminary data.</text>
</comment>
<sequence>MKDSVRKIKTIKSVTSAKKIKAAEPVTLAKNIVSISIESVSASVSIPVKSVSDSFPVEFALVESVENSFPFSMIFDSAYLLALNVFIFEIVVFIESFLVVSEKWFSHSHSLSFLVNNPIY</sequence>
<dbReference type="Proteomes" id="UP001459277">
    <property type="component" value="Unassembled WGS sequence"/>
</dbReference>
<feature type="transmembrane region" description="Helical" evidence="1">
    <location>
        <begin position="78"/>
        <end position="100"/>
    </location>
</feature>
<evidence type="ECO:0000313" key="2">
    <source>
        <dbReference type="EMBL" id="KAK9984357.1"/>
    </source>
</evidence>
<gene>
    <name evidence="2" type="ORF">SO802_033882</name>
</gene>
<keyword evidence="1" id="KW-0812">Transmembrane</keyword>
<keyword evidence="1" id="KW-0472">Membrane</keyword>
<keyword evidence="3" id="KW-1185">Reference proteome</keyword>
<protein>
    <submittedName>
        <fullName evidence="2">Uncharacterized protein</fullName>
    </submittedName>
</protein>
<proteinExistence type="predicted"/>
<dbReference type="AlphaFoldDB" id="A0AAW2BF05"/>
<organism evidence="2 3">
    <name type="scientific">Lithocarpus litseifolius</name>
    <dbReference type="NCBI Taxonomy" id="425828"/>
    <lineage>
        <taxon>Eukaryota</taxon>
        <taxon>Viridiplantae</taxon>
        <taxon>Streptophyta</taxon>
        <taxon>Embryophyta</taxon>
        <taxon>Tracheophyta</taxon>
        <taxon>Spermatophyta</taxon>
        <taxon>Magnoliopsida</taxon>
        <taxon>eudicotyledons</taxon>
        <taxon>Gunneridae</taxon>
        <taxon>Pentapetalae</taxon>
        <taxon>rosids</taxon>
        <taxon>fabids</taxon>
        <taxon>Fagales</taxon>
        <taxon>Fagaceae</taxon>
        <taxon>Lithocarpus</taxon>
    </lineage>
</organism>
<accession>A0AAW2BF05</accession>
<keyword evidence="1" id="KW-1133">Transmembrane helix</keyword>
<evidence type="ECO:0000313" key="3">
    <source>
        <dbReference type="Proteomes" id="UP001459277"/>
    </source>
</evidence>
<dbReference type="EMBL" id="JAZDWU010000012">
    <property type="protein sequence ID" value="KAK9984357.1"/>
    <property type="molecule type" value="Genomic_DNA"/>
</dbReference>
<name>A0AAW2BF05_9ROSI</name>
<evidence type="ECO:0000256" key="1">
    <source>
        <dbReference type="SAM" id="Phobius"/>
    </source>
</evidence>